<dbReference type="EMBL" id="JAACJL010000045">
    <property type="protein sequence ID" value="KAF4613440.1"/>
    <property type="molecule type" value="Genomic_DNA"/>
</dbReference>
<comment type="similarity">
    <text evidence="1">Belongs to the small GTPase superfamily. Ras family.</text>
</comment>
<reference evidence="5 6" key="1">
    <citation type="submission" date="2019-12" db="EMBL/GenBank/DDBJ databases">
        <authorList>
            <person name="Floudas D."/>
            <person name="Bentzer J."/>
            <person name="Ahren D."/>
            <person name="Johansson T."/>
            <person name="Persson P."/>
            <person name="Tunlid A."/>
        </authorList>
    </citation>
    <scope>NUCLEOTIDE SEQUENCE [LARGE SCALE GENOMIC DNA]</scope>
    <source>
        <strain evidence="5 6">CBS 102.39</strain>
    </source>
</reference>
<dbReference type="InterPro" id="IPR027417">
    <property type="entry name" value="P-loop_NTPase"/>
</dbReference>
<accession>A0A8H4VME7</accession>
<evidence type="ECO:0000256" key="1">
    <source>
        <dbReference type="ARBA" id="ARBA00008344"/>
    </source>
</evidence>
<dbReference type="InterPro" id="IPR001806">
    <property type="entry name" value="Small_GTPase"/>
</dbReference>
<dbReference type="SMART" id="SM00173">
    <property type="entry name" value="RAS"/>
    <property type="match status" value="1"/>
</dbReference>
<keyword evidence="3" id="KW-0378">Hydrolase</keyword>
<dbReference type="Proteomes" id="UP000521872">
    <property type="component" value="Unassembled WGS sequence"/>
</dbReference>
<dbReference type="InterPro" id="IPR051065">
    <property type="entry name" value="Ras-related_GTPase"/>
</dbReference>
<keyword evidence="6" id="KW-1185">Reference proteome</keyword>
<dbReference type="SUPFAM" id="SSF52540">
    <property type="entry name" value="P-loop containing nucleoside triphosphate hydrolases"/>
    <property type="match status" value="1"/>
</dbReference>
<evidence type="ECO:0000256" key="3">
    <source>
        <dbReference type="ARBA" id="ARBA00022801"/>
    </source>
</evidence>
<dbReference type="SMART" id="SM00174">
    <property type="entry name" value="RHO"/>
    <property type="match status" value="1"/>
</dbReference>
<evidence type="ECO:0000256" key="4">
    <source>
        <dbReference type="ARBA" id="ARBA00048098"/>
    </source>
</evidence>
<name>A0A8H4VME7_9AGAR</name>
<comment type="catalytic activity">
    <reaction evidence="4">
        <text>GTP + H2O = GDP + phosphate + H(+)</text>
        <dbReference type="Rhea" id="RHEA:19669"/>
        <dbReference type="ChEBI" id="CHEBI:15377"/>
        <dbReference type="ChEBI" id="CHEBI:15378"/>
        <dbReference type="ChEBI" id="CHEBI:37565"/>
        <dbReference type="ChEBI" id="CHEBI:43474"/>
        <dbReference type="ChEBI" id="CHEBI:58189"/>
        <dbReference type="EC" id="3.6.5.2"/>
    </reaction>
</comment>
<dbReference type="Gene3D" id="3.40.50.300">
    <property type="entry name" value="P-loop containing nucleotide triphosphate hydrolases"/>
    <property type="match status" value="1"/>
</dbReference>
<proteinExistence type="inferred from homology"/>
<comment type="caution">
    <text evidence="5">The sequence shown here is derived from an EMBL/GenBank/DDBJ whole genome shotgun (WGS) entry which is preliminary data.</text>
</comment>
<dbReference type="PANTHER" id="PTHR45704">
    <property type="entry name" value="RAS-LIKE FAMILY MEMBER 11"/>
    <property type="match status" value="1"/>
</dbReference>
<dbReference type="PRINTS" id="PR00449">
    <property type="entry name" value="RASTRNSFRMNG"/>
</dbReference>
<sequence length="281" mass="31525">MGSVVQHRSSFASESHLTVTTHSRVPPLPNLSYSFISKFRRQMDAWILAVAGDAGVGKTSVVDKLVNNCYVETYSYGLANVDEEARRQLVVDNKMCFVEILQYSLKPVPVHGVIERGHTPPHPAGRADCVQKKLVEADAYVLTYSITSRKSYSRVLDVHQDVLDQVAASADENSKKPFPRVLMLVGNKCDRGYGYEREVSKGEGETLARKLNCAFYETSGTTAQNVEKMFTDVIRELRKRKSDAERRSAILGEARSTDKRSTGKIQRKIKEKMQKSECIVM</sequence>
<evidence type="ECO:0000256" key="2">
    <source>
        <dbReference type="ARBA" id="ARBA00011984"/>
    </source>
</evidence>
<dbReference type="GO" id="GO:0003925">
    <property type="term" value="F:G protein activity"/>
    <property type="evidence" value="ECO:0007669"/>
    <property type="project" value="UniProtKB-EC"/>
</dbReference>
<dbReference type="SMART" id="SM00175">
    <property type="entry name" value="RAB"/>
    <property type="match status" value="1"/>
</dbReference>
<dbReference type="AlphaFoldDB" id="A0A8H4VME7"/>
<dbReference type="EC" id="3.6.5.2" evidence="2"/>
<evidence type="ECO:0000313" key="6">
    <source>
        <dbReference type="Proteomes" id="UP000521872"/>
    </source>
</evidence>
<dbReference type="Pfam" id="PF00071">
    <property type="entry name" value="Ras"/>
    <property type="match status" value="1"/>
</dbReference>
<organism evidence="5 6">
    <name type="scientific">Agrocybe pediades</name>
    <dbReference type="NCBI Taxonomy" id="84607"/>
    <lineage>
        <taxon>Eukaryota</taxon>
        <taxon>Fungi</taxon>
        <taxon>Dikarya</taxon>
        <taxon>Basidiomycota</taxon>
        <taxon>Agaricomycotina</taxon>
        <taxon>Agaricomycetes</taxon>
        <taxon>Agaricomycetidae</taxon>
        <taxon>Agaricales</taxon>
        <taxon>Agaricineae</taxon>
        <taxon>Strophariaceae</taxon>
        <taxon>Agrocybe</taxon>
    </lineage>
</organism>
<protein>
    <recommendedName>
        <fullName evidence="2">small monomeric GTPase</fullName>
        <ecNumber evidence="2">3.6.5.2</ecNumber>
    </recommendedName>
</protein>
<dbReference type="PROSITE" id="PS51421">
    <property type="entry name" value="RAS"/>
    <property type="match status" value="1"/>
</dbReference>
<dbReference type="PROSITE" id="PS51419">
    <property type="entry name" value="RAB"/>
    <property type="match status" value="1"/>
</dbReference>
<evidence type="ECO:0000313" key="5">
    <source>
        <dbReference type="EMBL" id="KAF4613440.1"/>
    </source>
</evidence>
<dbReference type="GO" id="GO:0005525">
    <property type="term" value="F:GTP binding"/>
    <property type="evidence" value="ECO:0007669"/>
    <property type="project" value="InterPro"/>
</dbReference>
<gene>
    <name evidence="5" type="ORF">D9613_008024</name>
</gene>